<accession>A0ACC0VJW2</accession>
<reference evidence="1 2" key="1">
    <citation type="journal article" date="2022" name="bioRxiv">
        <title>The genome of the oomycete Peronosclerospora sorghi, a cosmopolitan pathogen of maize and sorghum, is inflated with dispersed pseudogenes.</title>
        <authorList>
            <person name="Fletcher K."/>
            <person name="Martin F."/>
            <person name="Isakeit T."/>
            <person name="Cavanaugh K."/>
            <person name="Magill C."/>
            <person name="Michelmore R."/>
        </authorList>
    </citation>
    <scope>NUCLEOTIDE SEQUENCE [LARGE SCALE GENOMIC DNA]</scope>
    <source>
        <strain evidence="1">P6</strain>
    </source>
</reference>
<evidence type="ECO:0000313" key="2">
    <source>
        <dbReference type="Proteomes" id="UP001163321"/>
    </source>
</evidence>
<keyword evidence="2" id="KW-1185">Reference proteome</keyword>
<comment type="caution">
    <text evidence="1">The sequence shown here is derived from an EMBL/GenBank/DDBJ whole genome shotgun (WGS) entry which is preliminary data.</text>
</comment>
<sequence length="149" mass="17384">MESTDPYNVTEFSYRMDSESDKEARIWMSIQTKKHDEFVGVVTDINERGDMHPIEVASNELAKSHLRHLAGGRPENVRSTTVFILIVRRLGLYILLTVIYIFQQITNERLFRLEFPERPGALKDFLDTLRYVPFGMLHTPPRKTKAPYI</sequence>
<protein>
    <submittedName>
        <fullName evidence="1">Uncharacterized protein</fullName>
    </submittedName>
</protein>
<organism evidence="1 2">
    <name type="scientific">Peronosclerospora sorghi</name>
    <dbReference type="NCBI Taxonomy" id="230839"/>
    <lineage>
        <taxon>Eukaryota</taxon>
        <taxon>Sar</taxon>
        <taxon>Stramenopiles</taxon>
        <taxon>Oomycota</taxon>
        <taxon>Peronosporomycetes</taxon>
        <taxon>Peronosporales</taxon>
        <taxon>Peronosporaceae</taxon>
        <taxon>Peronosclerospora</taxon>
    </lineage>
</organism>
<name>A0ACC0VJW2_9STRA</name>
<evidence type="ECO:0000313" key="1">
    <source>
        <dbReference type="EMBL" id="KAI9906230.1"/>
    </source>
</evidence>
<proteinExistence type="predicted"/>
<dbReference type="EMBL" id="CM047587">
    <property type="protein sequence ID" value="KAI9906230.1"/>
    <property type="molecule type" value="Genomic_DNA"/>
</dbReference>
<dbReference type="Proteomes" id="UP001163321">
    <property type="component" value="Chromosome 8"/>
</dbReference>
<gene>
    <name evidence="1" type="ORF">PsorP6_004755</name>
</gene>